<dbReference type="Proteomes" id="UP001216150">
    <property type="component" value="Unassembled WGS sequence"/>
</dbReference>
<sequence length="318" mass="35389">MNPESSCLQRPELPDRASVEKYIKVYNSSFPSRVFPVISQSMFGKTLDLAYNPLQVVGSASAKSCVYAFLSHISLFGFDNTTQGSSMDCQTYASMVHTFTTAVIKESTVDGLQSLIMLSKPEFLSRIRSLDESLEQWRQSLPEELRPTLYFSQETPVAANLNTSAVMLRLAYYHCVAVIHQASSKFQDSTIGIPEPRIDNITSSTSLSTTASRSTLSFLHKVLYVVHPECVWVTLFYAITAVLTLFCNILSNPHDPDAINDIKLLEDVPVLIRRIPVRKLTLGDWLQLQYMDGLMTELAAICAQVISNSRKNSLGTGL</sequence>
<dbReference type="EMBL" id="JAQJAC010000001">
    <property type="protein sequence ID" value="KAJ5599770.1"/>
    <property type="molecule type" value="Genomic_DNA"/>
</dbReference>
<comment type="caution">
    <text evidence="6">The sequence shown here is derived from an EMBL/GenBank/DDBJ whole genome shotgun (WGS) entry which is preliminary data.</text>
</comment>
<dbReference type="CDD" id="cd12148">
    <property type="entry name" value="fungal_TF_MHR"/>
    <property type="match status" value="1"/>
</dbReference>
<protein>
    <recommendedName>
        <fullName evidence="8">Transcription factor domain-containing protein</fullName>
    </recommendedName>
</protein>
<accession>A0AAD6E464</accession>
<evidence type="ECO:0000256" key="4">
    <source>
        <dbReference type="ARBA" id="ARBA00023163"/>
    </source>
</evidence>
<keyword evidence="7" id="KW-1185">Reference proteome</keyword>
<evidence type="ECO:0000256" key="2">
    <source>
        <dbReference type="ARBA" id="ARBA00023015"/>
    </source>
</evidence>
<keyword evidence="5" id="KW-0539">Nucleus</keyword>
<organism evidence="6 7">
    <name type="scientific">Penicillium hetheringtonii</name>
    <dbReference type="NCBI Taxonomy" id="911720"/>
    <lineage>
        <taxon>Eukaryota</taxon>
        <taxon>Fungi</taxon>
        <taxon>Dikarya</taxon>
        <taxon>Ascomycota</taxon>
        <taxon>Pezizomycotina</taxon>
        <taxon>Eurotiomycetes</taxon>
        <taxon>Eurotiomycetidae</taxon>
        <taxon>Eurotiales</taxon>
        <taxon>Aspergillaceae</taxon>
        <taxon>Penicillium</taxon>
    </lineage>
</organism>
<keyword evidence="4" id="KW-0804">Transcription</keyword>
<dbReference type="InterPro" id="IPR050987">
    <property type="entry name" value="AtrR-like"/>
</dbReference>
<dbReference type="PANTHER" id="PTHR46910">
    <property type="entry name" value="TRANSCRIPTION FACTOR PDR1"/>
    <property type="match status" value="1"/>
</dbReference>
<evidence type="ECO:0000313" key="7">
    <source>
        <dbReference type="Proteomes" id="UP001216150"/>
    </source>
</evidence>
<keyword evidence="3" id="KW-0238">DNA-binding</keyword>
<dbReference type="PANTHER" id="PTHR46910:SF37">
    <property type="entry name" value="ZN(II)2CYS6 TRANSCRIPTION FACTOR (EUROFUNG)"/>
    <property type="match status" value="1"/>
</dbReference>
<proteinExistence type="predicted"/>
<dbReference type="GO" id="GO:0003677">
    <property type="term" value="F:DNA binding"/>
    <property type="evidence" value="ECO:0007669"/>
    <property type="project" value="UniProtKB-KW"/>
</dbReference>
<evidence type="ECO:0000256" key="3">
    <source>
        <dbReference type="ARBA" id="ARBA00023125"/>
    </source>
</evidence>
<evidence type="ECO:0000256" key="5">
    <source>
        <dbReference type="ARBA" id="ARBA00023242"/>
    </source>
</evidence>
<dbReference type="GO" id="GO:0003700">
    <property type="term" value="F:DNA-binding transcription factor activity"/>
    <property type="evidence" value="ECO:0007669"/>
    <property type="project" value="InterPro"/>
</dbReference>
<evidence type="ECO:0008006" key="8">
    <source>
        <dbReference type="Google" id="ProtNLM"/>
    </source>
</evidence>
<evidence type="ECO:0000313" key="6">
    <source>
        <dbReference type="EMBL" id="KAJ5599770.1"/>
    </source>
</evidence>
<evidence type="ECO:0000256" key="1">
    <source>
        <dbReference type="ARBA" id="ARBA00004123"/>
    </source>
</evidence>
<comment type="subcellular location">
    <subcellularLocation>
        <location evidence="1">Nucleus</location>
    </subcellularLocation>
</comment>
<gene>
    <name evidence="6" type="ORF">N7450_000837</name>
</gene>
<name>A0AAD6E464_9EURO</name>
<dbReference type="AlphaFoldDB" id="A0AAD6E464"/>
<dbReference type="GO" id="GO:0005634">
    <property type="term" value="C:nucleus"/>
    <property type="evidence" value="ECO:0007669"/>
    <property type="project" value="UniProtKB-SubCell"/>
</dbReference>
<keyword evidence="2" id="KW-0805">Transcription regulation</keyword>
<reference evidence="6 7" key="1">
    <citation type="journal article" date="2023" name="IMA Fungus">
        <title>Comparative genomic study of the Penicillium genus elucidates a diverse pangenome and 15 lateral gene transfer events.</title>
        <authorList>
            <person name="Petersen C."/>
            <person name="Sorensen T."/>
            <person name="Nielsen M.R."/>
            <person name="Sondergaard T.E."/>
            <person name="Sorensen J.L."/>
            <person name="Fitzpatrick D.A."/>
            <person name="Frisvad J.C."/>
            <person name="Nielsen K.L."/>
        </authorList>
    </citation>
    <scope>NUCLEOTIDE SEQUENCE [LARGE SCALE GENOMIC DNA]</scope>
    <source>
        <strain evidence="6 7">IBT 29057</strain>
    </source>
</reference>